<feature type="transmembrane region" description="Helical" evidence="1">
    <location>
        <begin position="140"/>
        <end position="157"/>
    </location>
</feature>
<evidence type="ECO:0000313" key="3">
    <source>
        <dbReference type="Proteomes" id="UP000183275"/>
    </source>
</evidence>
<feature type="transmembrane region" description="Helical" evidence="1">
    <location>
        <begin position="103"/>
        <end position="128"/>
    </location>
</feature>
<keyword evidence="1" id="KW-1133">Transmembrane helix</keyword>
<protein>
    <submittedName>
        <fullName evidence="2">Uncharacterized protein</fullName>
    </submittedName>
</protein>
<organism evidence="2 3">
    <name type="scientific">Natrinema salifodinae</name>
    <dbReference type="NCBI Taxonomy" id="1202768"/>
    <lineage>
        <taxon>Archaea</taxon>
        <taxon>Methanobacteriati</taxon>
        <taxon>Methanobacteriota</taxon>
        <taxon>Stenosarchaea group</taxon>
        <taxon>Halobacteria</taxon>
        <taxon>Halobacteriales</taxon>
        <taxon>Natrialbaceae</taxon>
        <taxon>Natrinema</taxon>
    </lineage>
</organism>
<dbReference type="EMBL" id="FOIS01000002">
    <property type="protein sequence ID" value="SEV94166.1"/>
    <property type="molecule type" value="Genomic_DNA"/>
</dbReference>
<evidence type="ECO:0000313" key="2">
    <source>
        <dbReference type="EMBL" id="SEV94166.1"/>
    </source>
</evidence>
<keyword evidence="1" id="KW-0472">Membrane</keyword>
<feature type="transmembrane region" description="Helical" evidence="1">
    <location>
        <begin position="36"/>
        <end position="57"/>
    </location>
</feature>
<keyword evidence="3" id="KW-1185">Reference proteome</keyword>
<dbReference type="RefSeq" id="WP_049991992.1">
    <property type="nucleotide sequence ID" value="NZ_FOIS01000002.1"/>
</dbReference>
<name>A0A1I0MZT9_9EURY</name>
<proteinExistence type="predicted"/>
<sequence>MWPLDLYAIIGPAVLESVTTLDVGGTLDAYRSLEPLLRLGGQFAGTALVALIVLGLLQRSAPHSVTKARRSPVISLCIGLPGLAIVGGLASTGYLIIDTGVGAFFGVPLVILGASVLPVVTALGFVAIGRTVAARLGVDRLWVGILVGALCSGLAGLSLPTTVVLAGLAGALGLGASVRVLFGGVGAARPDERTVPPANKI</sequence>
<keyword evidence="1" id="KW-0812">Transmembrane</keyword>
<dbReference type="eggNOG" id="arCOG10735">
    <property type="taxonomic scope" value="Archaea"/>
</dbReference>
<dbReference type="STRING" id="1202768.SAMN05216285_1176"/>
<accession>A0A1I0MZT9</accession>
<evidence type="ECO:0000256" key="1">
    <source>
        <dbReference type="SAM" id="Phobius"/>
    </source>
</evidence>
<reference evidence="3" key="1">
    <citation type="submission" date="2016-10" db="EMBL/GenBank/DDBJ databases">
        <authorList>
            <person name="Varghese N."/>
        </authorList>
    </citation>
    <scope>NUCLEOTIDE SEQUENCE [LARGE SCALE GENOMIC DNA]</scope>
    <source>
        <strain evidence="3">CGMCC 1.12284</strain>
    </source>
</reference>
<dbReference type="OrthoDB" id="157599at2157"/>
<dbReference type="Proteomes" id="UP000183275">
    <property type="component" value="Unassembled WGS sequence"/>
</dbReference>
<gene>
    <name evidence="2" type="ORF">SAMN05216285_1176</name>
</gene>
<dbReference type="AlphaFoldDB" id="A0A1I0MZT9"/>
<feature type="transmembrane region" description="Helical" evidence="1">
    <location>
        <begin position="73"/>
        <end position="97"/>
    </location>
</feature>
<feature type="transmembrane region" description="Helical" evidence="1">
    <location>
        <begin position="163"/>
        <end position="182"/>
    </location>
</feature>